<feature type="transmembrane region" description="Helical" evidence="10">
    <location>
        <begin position="324"/>
        <end position="346"/>
    </location>
</feature>
<evidence type="ECO:0000256" key="5">
    <source>
        <dbReference type="ARBA" id="ARBA00022692"/>
    </source>
</evidence>
<evidence type="ECO:0000256" key="2">
    <source>
        <dbReference type="ARBA" id="ARBA00022448"/>
    </source>
</evidence>
<dbReference type="GO" id="GO:0005886">
    <property type="term" value="C:plasma membrane"/>
    <property type="evidence" value="ECO:0007669"/>
    <property type="project" value="UniProtKB-SubCell"/>
</dbReference>
<evidence type="ECO:0000256" key="6">
    <source>
        <dbReference type="ARBA" id="ARBA00022989"/>
    </source>
</evidence>
<feature type="transmembrane region" description="Helical" evidence="10">
    <location>
        <begin position="255"/>
        <end position="275"/>
    </location>
</feature>
<evidence type="ECO:0000256" key="1">
    <source>
        <dbReference type="ARBA" id="ARBA00004429"/>
    </source>
</evidence>
<evidence type="ECO:0000256" key="8">
    <source>
        <dbReference type="ARBA" id="ARBA00035655"/>
    </source>
</evidence>
<dbReference type="EMBL" id="QKQS01000023">
    <property type="protein sequence ID" value="PZA10281.1"/>
    <property type="molecule type" value="Genomic_DNA"/>
</dbReference>
<feature type="transmembrane region" description="Helical" evidence="10">
    <location>
        <begin position="202"/>
        <end position="219"/>
    </location>
</feature>
<dbReference type="OrthoDB" id="7984363at2"/>
<evidence type="ECO:0000256" key="4">
    <source>
        <dbReference type="ARBA" id="ARBA00022519"/>
    </source>
</evidence>
<keyword evidence="2" id="KW-0813">Transport</keyword>
<keyword evidence="5 10" id="KW-0812">Transmembrane</keyword>
<dbReference type="RefSeq" id="WP_110786391.1">
    <property type="nucleotide sequence ID" value="NZ_QKQS01000023.1"/>
</dbReference>
<keyword evidence="7 10" id="KW-0472">Membrane</keyword>
<evidence type="ECO:0000256" key="9">
    <source>
        <dbReference type="SAM" id="MobiDB-lite"/>
    </source>
</evidence>
<evidence type="ECO:0000313" key="12">
    <source>
        <dbReference type="Proteomes" id="UP000248134"/>
    </source>
</evidence>
<dbReference type="Proteomes" id="UP000248134">
    <property type="component" value="Unassembled WGS sequence"/>
</dbReference>
<reference evidence="11 12" key="1">
    <citation type="submission" date="2018-06" db="EMBL/GenBank/DDBJ databases">
        <title>Draft Whole-Genome Sequence of the purple photosynthetic bacterium Rhodospeudomonas palustris XCP.</title>
        <authorList>
            <person name="Rayyan A."/>
            <person name="Meyer T.E."/>
            <person name="Kyndt J.A."/>
        </authorList>
    </citation>
    <scope>NUCLEOTIDE SEQUENCE [LARGE SCALE GENOMIC DNA]</scope>
    <source>
        <strain evidence="11 12">XCP</strain>
    </source>
</reference>
<gene>
    <name evidence="11" type="ORF">DNX69_12900</name>
</gene>
<accession>A0A323UD14</accession>
<protein>
    <submittedName>
        <fullName evidence="11">YeeE/YedE family protein</fullName>
    </submittedName>
</protein>
<keyword evidence="6 10" id="KW-1133">Transmembrane helix</keyword>
<feature type="transmembrane region" description="Helical" evidence="10">
    <location>
        <begin position="6"/>
        <end position="26"/>
    </location>
</feature>
<keyword evidence="4" id="KW-0997">Cell inner membrane</keyword>
<evidence type="ECO:0000256" key="3">
    <source>
        <dbReference type="ARBA" id="ARBA00022475"/>
    </source>
</evidence>
<proteinExistence type="inferred from homology"/>
<name>A0A323UD14_RHOPL</name>
<dbReference type="AlphaFoldDB" id="A0A323UD14"/>
<feature type="region of interest" description="Disordered" evidence="9">
    <location>
        <begin position="369"/>
        <end position="400"/>
    </location>
</feature>
<dbReference type="InterPro" id="IPR007272">
    <property type="entry name" value="Sulf_transp_TsuA/YedE"/>
</dbReference>
<comment type="subcellular location">
    <subcellularLocation>
        <location evidence="1">Cell inner membrane</location>
        <topology evidence="1">Multi-pass membrane protein</topology>
    </subcellularLocation>
</comment>
<feature type="transmembrane region" description="Helical" evidence="10">
    <location>
        <begin position="47"/>
        <end position="67"/>
    </location>
</feature>
<feature type="transmembrane region" description="Helical" evidence="10">
    <location>
        <begin position="173"/>
        <end position="190"/>
    </location>
</feature>
<organism evidence="11 12">
    <name type="scientific">Rhodopseudomonas palustris</name>
    <dbReference type="NCBI Taxonomy" id="1076"/>
    <lineage>
        <taxon>Bacteria</taxon>
        <taxon>Pseudomonadati</taxon>
        <taxon>Pseudomonadota</taxon>
        <taxon>Alphaproteobacteria</taxon>
        <taxon>Hyphomicrobiales</taxon>
        <taxon>Nitrobacteraceae</taxon>
        <taxon>Rhodopseudomonas</taxon>
    </lineage>
</organism>
<dbReference type="Pfam" id="PF04143">
    <property type="entry name" value="Sulf_transp"/>
    <property type="match status" value="1"/>
</dbReference>
<comment type="similarity">
    <text evidence="8">Belongs to the TsuA/YedE (TC 9.B.102) family.</text>
</comment>
<evidence type="ECO:0000256" key="7">
    <source>
        <dbReference type="ARBA" id="ARBA00023136"/>
    </source>
</evidence>
<feature type="transmembrane region" description="Helical" evidence="10">
    <location>
        <begin position="295"/>
        <end position="318"/>
    </location>
</feature>
<keyword evidence="3" id="KW-1003">Cell membrane</keyword>
<sequence length="400" mass="41729">MQDASAWMLALAGLCVGVVAGFFVRLARLCSFGAVEDALMGGDTRRLRIFGLALGIALLGTQALVIAGQLDPGQSNYTAPALPLASIAIGSVLFGVGMAFVGTCGFGSLVRLGTGDLRSFVVILVLGGAAYATLRGMLSGFRITVLERFALTMPDGINTDLATLAQHLTGMDLRAVIAALGGGVLCLIALGDKRLRRTPRLLAAGVALGVLTIIGWLATTRLADPFAGPVHPQSLTFVSTIGKAVYAGLLNVGNFADFGVGTVFGVVLGSFLAAWRADELRWEAFDDDHEMRRHVAGAALMGFGGILTGGCTIGQGITAGSVMALSWPIAILGMMLGARIGIAVLVDGSPRELIRRRFESWRELLRRRQDTASTAANTPSLRPAARSDGPRPTAPRSLAE</sequence>
<dbReference type="PANTHER" id="PTHR30574:SF1">
    <property type="entry name" value="SULPHUR TRANSPORT DOMAIN-CONTAINING PROTEIN"/>
    <property type="match status" value="1"/>
</dbReference>
<feature type="transmembrane region" description="Helical" evidence="10">
    <location>
        <begin position="117"/>
        <end position="134"/>
    </location>
</feature>
<feature type="compositionally biased region" description="Polar residues" evidence="9">
    <location>
        <begin position="371"/>
        <end position="380"/>
    </location>
</feature>
<evidence type="ECO:0000313" key="11">
    <source>
        <dbReference type="EMBL" id="PZA10281.1"/>
    </source>
</evidence>
<comment type="caution">
    <text evidence="11">The sequence shown here is derived from an EMBL/GenBank/DDBJ whole genome shotgun (WGS) entry which is preliminary data.</text>
</comment>
<dbReference type="PANTHER" id="PTHR30574">
    <property type="entry name" value="INNER MEMBRANE PROTEIN YEDE"/>
    <property type="match status" value="1"/>
</dbReference>
<evidence type="ECO:0000256" key="10">
    <source>
        <dbReference type="SAM" id="Phobius"/>
    </source>
</evidence>
<feature type="transmembrane region" description="Helical" evidence="10">
    <location>
        <begin position="87"/>
        <end position="110"/>
    </location>
</feature>